<evidence type="ECO:0000313" key="4">
    <source>
        <dbReference type="Proteomes" id="UP000265515"/>
    </source>
</evidence>
<dbReference type="EMBL" id="BFEA01000001">
    <property type="protein sequence ID" value="GBG58750.1"/>
    <property type="molecule type" value="Genomic_DNA"/>
</dbReference>
<dbReference type="STRING" id="69332.A0A388JLQ2"/>
<feature type="coiled-coil region" evidence="1">
    <location>
        <begin position="171"/>
        <end position="198"/>
    </location>
</feature>
<gene>
    <name evidence="3" type="ORF">CBR_g150</name>
</gene>
<proteinExistence type="predicted"/>
<comment type="caution">
    <text evidence="3">The sequence shown here is derived from an EMBL/GenBank/DDBJ whole genome shotgun (WGS) entry which is preliminary data.</text>
</comment>
<dbReference type="AlphaFoldDB" id="A0A388JLQ2"/>
<name>A0A388JLQ2_CHABU</name>
<keyword evidence="4" id="KW-1185">Reference proteome</keyword>
<feature type="compositionally biased region" description="Polar residues" evidence="2">
    <location>
        <begin position="122"/>
        <end position="135"/>
    </location>
</feature>
<protein>
    <submittedName>
        <fullName evidence="3">Uncharacterized protein</fullName>
    </submittedName>
</protein>
<organism evidence="3 4">
    <name type="scientific">Chara braunii</name>
    <name type="common">Braun's stonewort</name>
    <dbReference type="NCBI Taxonomy" id="69332"/>
    <lineage>
        <taxon>Eukaryota</taxon>
        <taxon>Viridiplantae</taxon>
        <taxon>Streptophyta</taxon>
        <taxon>Charophyceae</taxon>
        <taxon>Charales</taxon>
        <taxon>Characeae</taxon>
        <taxon>Chara</taxon>
    </lineage>
</organism>
<sequence>MEAVCQSVKVNRQTEGECNTKGEDEVARLKWENEELKRALRGDLDGGEVCKLEREILELCKQVNEKESKRDEIVALKHEIQQLRESAVKEQELAGLKRQLEDLRIEARQWKDEALRPGNKRGSITMSTPPDTNARASPKPRRTCDKDQEQENWKSEYRKLQSLRRADFVEVETLKKKKAQAEMEVINLHKQMSKLNANEAGRERTPGGTNLKERLEAVALWKPEKEGRPLQIGRG</sequence>
<dbReference type="Proteomes" id="UP000265515">
    <property type="component" value="Unassembled WGS sequence"/>
</dbReference>
<evidence type="ECO:0000256" key="2">
    <source>
        <dbReference type="SAM" id="MobiDB-lite"/>
    </source>
</evidence>
<evidence type="ECO:0000256" key="1">
    <source>
        <dbReference type="SAM" id="Coils"/>
    </source>
</evidence>
<keyword evidence="1" id="KW-0175">Coiled coil</keyword>
<feature type="compositionally biased region" description="Basic and acidic residues" evidence="2">
    <location>
        <begin position="142"/>
        <end position="152"/>
    </location>
</feature>
<feature type="region of interest" description="Disordered" evidence="2">
    <location>
        <begin position="114"/>
        <end position="152"/>
    </location>
</feature>
<evidence type="ECO:0000313" key="3">
    <source>
        <dbReference type="EMBL" id="GBG58750.1"/>
    </source>
</evidence>
<accession>A0A388JLQ2</accession>
<feature type="coiled-coil region" evidence="1">
    <location>
        <begin position="66"/>
        <end position="113"/>
    </location>
</feature>
<dbReference type="Gramene" id="GBG58750">
    <property type="protein sequence ID" value="GBG58750"/>
    <property type="gene ID" value="CBR_g150"/>
</dbReference>
<reference evidence="3 4" key="1">
    <citation type="journal article" date="2018" name="Cell">
        <title>The Chara Genome: Secondary Complexity and Implications for Plant Terrestrialization.</title>
        <authorList>
            <person name="Nishiyama T."/>
            <person name="Sakayama H."/>
            <person name="Vries J.D."/>
            <person name="Buschmann H."/>
            <person name="Saint-Marcoux D."/>
            <person name="Ullrich K.K."/>
            <person name="Haas F.B."/>
            <person name="Vanderstraeten L."/>
            <person name="Becker D."/>
            <person name="Lang D."/>
            <person name="Vosolsobe S."/>
            <person name="Rombauts S."/>
            <person name="Wilhelmsson P.K.I."/>
            <person name="Janitza P."/>
            <person name="Kern R."/>
            <person name="Heyl A."/>
            <person name="Rumpler F."/>
            <person name="Villalobos L.I.A.C."/>
            <person name="Clay J.M."/>
            <person name="Skokan R."/>
            <person name="Toyoda A."/>
            <person name="Suzuki Y."/>
            <person name="Kagoshima H."/>
            <person name="Schijlen E."/>
            <person name="Tajeshwar N."/>
            <person name="Catarino B."/>
            <person name="Hetherington A.J."/>
            <person name="Saltykova A."/>
            <person name="Bonnot C."/>
            <person name="Breuninger H."/>
            <person name="Symeonidi A."/>
            <person name="Radhakrishnan G.V."/>
            <person name="Van Nieuwerburgh F."/>
            <person name="Deforce D."/>
            <person name="Chang C."/>
            <person name="Karol K.G."/>
            <person name="Hedrich R."/>
            <person name="Ulvskov P."/>
            <person name="Glockner G."/>
            <person name="Delwiche C.F."/>
            <person name="Petrasek J."/>
            <person name="Van de Peer Y."/>
            <person name="Friml J."/>
            <person name="Beilby M."/>
            <person name="Dolan L."/>
            <person name="Kohara Y."/>
            <person name="Sugano S."/>
            <person name="Fujiyama A."/>
            <person name="Delaux P.-M."/>
            <person name="Quint M."/>
            <person name="TheiBen G."/>
            <person name="Hagemann M."/>
            <person name="Harholt J."/>
            <person name="Dunand C."/>
            <person name="Zachgo S."/>
            <person name="Langdale J."/>
            <person name="Maumus F."/>
            <person name="Straeten D.V.D."/>
            <person name="Gould S.B."/>
            <person name="Rensing S.A."/>
        </authorList>
    </citation>
    <scope>NUCLEOTIDE SEQUENCE [LARGE SCALE GENOMIC DNA]</scope>
    <source>
        <strain evidence="3 4">S276</strain>
    </source>
</reference>